<dbReference type="AlphaFoldDB" id="A0A6F8PN11"/>
<dbReference type="InterPro" id="IPR036255">
    <property type="entry name" value="YgfB-like_sf"/>
</dbReference>
<proteinExistence type="inferred from homology"/>
<evidence type="ECO:0000313" key="2">
    <source>
        <dbReference type="EMBL" id="BBP43427.1"/>
    </source>
</evidence>
<dbReference type="Proteomes" id="UP000501466">
    <property type="component" value="Chromosome"/>
</dbReference>
<evidence type="ECO:0008006" key="4">
    <source>
        <dbReference type="Google" id="ProtNLM"/>
    </source>
</evidence>
<protein>
    <recommendedName>
        <fullName evidence="4">YecA family protein</fullName>
    </recommendedName>
</protein>
<dbReference type="EMBL" id="AP021888">
    <property type="protein sequence ID" value="BBP43427.1"/>
    <property type="molecule type" value="Genomic_DNA"/>
</dbReference>
<dbReference type="PANTHER" id="PTHR37528">
    <property type="entry name" value="UPF0149 PROTEIN YGFB"/>
    <property type="match status" value="1"/>
</dbReference>
<dbReference type="KEGG" id="tzo:THMIRHAT_11730"/>
<dbReference type="Pfam" id="PF03695">
    <property type="entry name" value="UPF0149"/>
    <property type="match status" value="1"/>
</dbReference>
<accession>A0A6F8PN11</accession>
<reference evidence="3" key="1">
    <citation type="submission" date="2019-11" db="EMBL/GenBank/DDBJ databases">
        <title>Isolation and characterization of two novel species in the genus Thiomicrorhabdus.</title>
        <authorList>
            <person name="Mochizuki J."/>
            <person name="Kojima H."/>
            <person name="Fukui M."/>
        </authorList>
    </citation>
    <scope>NUCLEOTIDE SEQUENCE [LARGE SCALE GENOMIC DNA]</scope>
    <source>
        <strain evidence="3">AkT22</strain>
    </source>
</reference>
<name>A0A6F8PN11_9GAMM</name>
<evidence type="ECO:0000256" key="1">
    <source>
        <dbReference type="ARBA" id="ARBA00038308"/>
    </source>
</evidence>
<sequence length="189" mass="20708">MDFNQVSEVLAPFPELESASFVHGMLVGLMSGDSEIKETVWIKKLIEEADIKSVKESFLQVLHQLYLETDAGLNGSGFDFALCIPDDTEELGFRASMLGQWAEGYLYGMGLLGKSDKDLAREVIEFLSDLGDIAGIDAAGLSEPGDEEEADFMEISEFVRMGVLMVNEELNPTQAAPIMEAECPTDTLQ</sequence>
<dbReference type="RefSeq" id="WP_173291230.1">
    <property type="nucleotide sequence ID" value="NZ_AP021888.1"/>
</dbReference>
<dbReference type="InterPro" id="IPR011978">
    <property type="entry name" value="YgfB-like"/>
</dbReference>
<organism evidence="2 3">
    <name type="scientific">Thiosulfativibrio zosterae</name>
    <dbReference type="NCBI Taxonomy" id="2675053"/>
    <lineage>
        <taxon>Bacteria</taxon>
        <taxon>Pseudomonadati</taxon>
        <taxon>Pseudomonadota</taxon>
        <taxon>Gammaproteobacteria</taxon>
        <taxon>Thiotrichales</taxon>
        <taxon>Piscirickettsiaceae</taxon>
        <taxon>Thiosulfativibrio</taxon>
    </lineage>
</organism>
<evidence type="ECO:0000313" key="3">
    <source>
        <dbReference type="Proteomes" id="UP000501466"/>
    </source>
</evidence>
<comment type="similarity">
    <text evidence="1">Belongs to the UPF0149 family.</text>
</comment>
<dbReference type="GO" id="GO:0005829">
    <property type="term" value="C:cytosol"/>
    <property type="evidence" value="ECO:0007669"/>
    <property type="project" value="TreeGrafter"/>
</dbReference>
<keyword evidence="3" id="KW-1185">Reference proteome</keyword>
<dbReference type="PANTHER" id="PTHR37528:SF1">
    <property type="entry name" value="UPF0149 PROTEIN YGFB"/>
    <property type="match status" value="1"/>
</dbReference>
<gene>
    <name evidence="2" type="ORF">THMIRHAT_11730</name>
</gene>
<dbReference type="SUPFAM" id="SSF101327">
    <property type="entry name" value="YgfB-like"/>
    <property type="match status" value="1"/>
</dbReference>
<dbReference type="Gene3D" id="1.20.120.740">
    <property type="entry name" value="YgfB uncharacterised protein family UPF0149, PF03695"/>
    <property type="match status" value="1"/>
</dbReference>